<feature type="region of interest" description="Disordered" evidence="1">
    <location>
        <begin position="59"/>
        <end position="142"/>
    </location>
</feature>
<dbReference type="OrthoDB" id="6334764at2759"/>
<reference evidence="2" key="1">
    <citation type="submission" date="2015-01" db="EMBL/GenBank/DDBJ databases">
        <title>EvidentialGene: Evidence-directed Construction of Complete mRNA Transcriptomes without Genomes.</title>
        <authorList>
            <person name="Gilbert D.G."/>
        </authorList>
    </citation>
    <scope>NUCLEOTIDE SEQUENCE</scope>
</reference>
<dbReference type="GO" id="GO:0007096">
    <property type="term" value="P:regulation of exit from mitosis"/>
    <property type="evidence" value="ECO:0007669"/>
    <property type="project" value="InterPro"/>
</dbReference>
<dbReference type="InterPro" id="IPR053729">
    <property type="entry name" value="MAD2L1BP_domain_sf"/>
</dbReference>
<dbReference type="STRING" id="8078.ENSFHEP00000019963"/>
<name>A0A146ZU05_FUNHE</name>
<dbReference type="AlphaFoldDB" id="A0A146ZU05"/>
<dbReference type="GeneTree" id="ENSGT00390000003812"/>
<dbReference type="Pfam" id="PF06581">
    <property type="entry name" value="p31comet"/>
    <property type="match status" value="1"/>
</dbReference>
<dbReference type="InterPro" id="IPR009511">
    <property type="entry name" value="MAD1/Cdc20-bound-Mad2-bd"/>
</dbReference>
<evidence type="ECO:0000313" key="2">
    <source>
        <dbReference type="EMBL" id="JAR69790.1"/>
    </source>
</evidence>
<evidence type="ECO:0000313" key="3">
    <source>
        <dbReference type="Ensembl" id="ENSFHEP00000019963.1"/>
    </source>
</evidence>
<dbReference type="Gene3D" id="3.30.900.20">
    <property type="match status" value="1"/>
</dbReference>
<dbReference type="PANTHER" id="PTHR15681:SF1">
    <property type="entry name" value="MAD2L1-BINDING PROTEIN"/>
    <property type="match status" value="1"/>
</dbReference>
<feature type="compositionally biased region" description="Basic and acidic residues" evidence="1">
    <location>
        <begin position="59"/>
        <end position="74"/>
    </location>
</feature>
<protein>
    <submittedName>
        <fullName evidence="2 3">MAD2L1-binding protein</fullName>
    </submittedName>
</protein>
<organism evidence="2">
    <name type="scientific">Fundulus heteroclitus</name>
    <name type="common">Killifish</name>
    <name type="synonym">Mummichog</name>
    <dbReference type="NCBI Taxonomy" id="8078"/>
    <lineage>
        <taxon>Eukaryota</taxon>
        <taxon>Metazoa</taxon>
        <taxon>Chordata</taxon>
        <taxon>Craniata</taxon>
        <taxon>Vertebrata</taxon>
        <taxon>Euteleostomi</taxon>
        <taxon>Actinopterygii</taxon>
        <taxon>Neopterygii</taxon>
        <taxon>Teleostei</taxon>
        <taxon>Neoteleostei</taxon>
        <taxon>Acanthomorphata</taxon>
        <taxon>Ovalentaria</taxon>
        <taxon>Atherinomorphae</taxon>
        <taxon>Cyprinodontiformes</taxon>
        <taxon>Fundulidae</taxon>
        <taxon>Fundulus</taxon>
    </lineage>
</organism>
<dbReference type="GO" id="GO:0005634">
    <property type="term" value="C:nucleus"/>
    <property type="evidence" value="ECO:0007669"/>
    <property type="project" value="InterPro"/>
</dbReference>
<feature type="region of interest" description="Disordered" evidence="1">
    <location>
        <begin position="200"/>
        <end position="225"/>
    </location>
</feature>
<feature type="compositionally biased region" description="Basic and acidic residues" evidence="1">
    <location>
        <begin position="94"/>
        <end position="109"/>
    </location>
</feature>
<sequence>MAQHSDVLQPITNSDERESPYVQRGDAGRASAPSGRDIRIAEESSVGCSLLRLCGDFDDSRSRAPSAEVHEDVRTGSVGTRSESKNAAVVKGVPVEEHRARNTGDKENSSEVVQDGAEEKMSGPDSCVTASRNNTSLEEQDAEVVRKAREEGRVDVVFPGAVTQDGCYRFVSEILKCVLYQRQQLPMTYEQLVYSQRQQQAAAQEREAPTPRPSQSADMDQRKRRQTLQELEEVLQQLEALFSLSRVPRVLLSMGGSVVLPKELYEINMEALALAAGAQSLPTSSCLKQLFRTLFVADLLSDTRPVRLMPTTVLALAHRECGVGWFRPKLQYRVPARVKHQMIALSTDPGACEGRAADEPDWQDYVWFQAPFAIKGYCI</sequence>
<dbReference type="Ensembl" id="ENSFHET00000035000.1">
    <property type="protein sequence ID" value="ENSFHEP00000019963.1"/>
    <property type="gene ID" value="ENSFHEG00000021876.1"/>
</dbReference>
<evidence type="ECO:0000313" key="4">
    <source>
        <dbReference type="Proteomes" id="UP000265000"/>
    </source>
</evidence>
<dbReference type="Proteomes" id="UP000265000">
    <property type="component" value="Unplaced"/>
</dbReference>
<dbReference type="PANTHER" id="PTHR15681">
    <property type="entry name" value="MAD2L1-BINDING PROTEIN"/>
    <property type="match status" value="1"/>
</dbReference>
<keyword evidence="4" id="KW-1185">Reference proteome</keyword>
<dbReference type="GeneID" id="105934730"/>
<dbReference type="EMBL" id="GCES01016533">
    <property type="protein sequence ID" value="JAR69790.1"/>
    <property type="molecule type" value="Transcribed_RNA"/>
</dbReference>
<evidence type="ECO:0000256" key="1">
    <source>
        <dbReference type="SAM" id="MobiDB-lite"/>
    </source>
</evidence>
<proteinExistence type="predicted"/>
<feature type="compositionally biased region" description="Polar residues" evidence="1">
    <location>
        <begin position="128"/>
        <end position="137"/>
    </location>
</feature>
<feature type="region of interest" description="Disordered" evidence="1">
    <location>
        <begin position="1"/>
        <end position="41"/>
    </location>
</feature>
<reference evidence="3" key="2">
    <citation type="submission" date="2025-05" db="UniProtKB">
        <authorList>
            <consortium name="Ensembl"/>
        </authorList>
    </citation>
    <scope>IDENTIFICATION</scope>
</reference>
<accession>A0A146ZU05</accession>